<dbReference type="SUPFAM" id="SSF52058">
    <property type="entry name" value="L domain-like"/>
    <property type="match status" value="1"/>
</dbReference>
<accession>A0AA38GV58</accession>
<feature type="chain" id="PRO_5041371257" description="non-specific serine/threonine protein kinase" evidence="23">
    <location>
        <begin position="23"/>
        <end position="929"/>
    </location>
</feature>
<evidence type="ECO:0000256" key="22">
    <source>
        <dbReference type="SAM" id="Phobius"/>
    </source>
</evidence>
<evidence type="ECO:0000256" key="20">
    <source>
        <dbReference type="ARBA" id="ARBA00048679"/>
    </source>
</evidence>
<keyword evidence="11" id="KW-0677">Repeat</keyword>
<evidence type="ECO:0000256" key="16">
    <source>
        <dbReference type="ARBA" id="ARBA00023136"/>
    </source>
</evidence>
<evidence type="ECO:0000256" key="9">
    <source>
        <dbReference type="ARBA" id="ARBA00022692"/>
    </source>
</evidence>
<evidence type="ECO:0000256" key="14">
    <source>
        <dbReference type="ARBA" id="ARBA00022840"/>
    </source>
</evidence>
<keyword evidence="7" id="KW-0433">Leucine-rich repeat</keyword>
<dbReference type="Gene3D" id="3.30.200.20">
    <property type="entry name" value="Phosphorylase Kinase, domain 1"/>
    <property type="match status" value="1"/>
</dbReference>
<dbReference type="SMART" id="SM00369">
    <property type="entry name" value="LRR_TYP"/>
    <property type="match status" value="7"/>
</dbReference>
<dbReference type="GO" id="GO:0009791">
    <property type="term" value="P:post-embryonic development"/>
    <property type="evidence" value="ECO:0007669"/>
    <property type="project" value="UniProtKB-ARBA"/>
</dbReference>
<keyword evidence="6" id="KW-0597">Phosphoprotein</keyword>
<keyword evidence="8" id="KW-0808">Transferase</keyword>
<dbReference type="Pfam" id="PF08263">
    <property type="entry name" value="LRRNT_2"/>
    <property type="match status" value="1"/>
</dbReference>
<keyword evidence="12 21" id="KW-0547">Nucleotide-binding</keyword>
<keyword evidence="10 23" id="KW-0732">Signal</keyword>
<keyword evidence="26" id="KW-1185">Reference proteome</keyword>
<evidence type="ECO:0000256" key="1">
    <source>
        <dbReference type="ARBA" id="ARBA00004162"/>
    </source>
</evidence>
<evidence type="ECO:0000256" key="5">
    <source>
        <dbReference type="ARBA" id="ARBA00022527"/>
    </source>
</evidence>
<reference evidence="25 26" key="1">
    <citation type="journal article" date="2021" name="Nat. Plants">
        <title>The Taxus genome provides insights into paclitaxel biosynthesis.</title>
        <authorList>
            <person name="Xiong X."/>
            <person name="Gou J."/>
            <person name="Liao Q."/>
            <person name="Li Y."/>
            <person name="Zhou Q."/>
            <person name="Bi G."/>
            <person name="Li C."/>
            <person name="Du R."/>
            <person name="Wang X."/>
            <person name="Sun T."/>
            <person name="Guo L."/>
            <person name="Liang H."/>
            <person name="Lu P."/>
            <person name="Wu Y."/>
            <person name="Zhang Z."/>
            <person name="Ro D.K."/>
            <person name="Shang Y."/>
            <person name="Huang S."/>
            <person name="Yan J."/>
        </authorList>
    </citation>
    <scope>NUCLEOTIDE SEQUENCE [LARGE SCALE GENOMIC DNA]</scope>
    <source>
        <strain evidence="25">Ta-2019</strain>
    </source>
</reference>
<evidence type="ECO:0000313" key="25">
    <source>
        <dbReference type="EMBL" id="KAH9328946.1"/>
    </source>
</evidence>
<dbReference type="Pfam" id="PF13855">
    <property type="entry name" value="LRR_8"/>
    <property type="match status" value="4"/>
</dbReference>
<dbReference type="InterPro" id="IPR000719">
    <property type="entry name" value="Prot_kinase_dom"/>
</dbReference>
<evidence type="ECO:0000256" key="18">
    <source>
        <dbReference type="ARBA" id="ARBA00023180"/>
    </source>
</evidence>
<dbReference type="Pfam" id="PF00560">
    <property type="entry name" value="LRR_1"/>
    <property type="match status" value="5"/>
</dbReference>
<dbReference type="FunFam" id="3.80.10.10:FF:000275">
    <property type="entry name" value="Leucine-rich repeat receptor-like protein kinase"/>
    <property type="match status" value="1"/>
</dbReference>
<evidence type="ECO:0000256" key="8">
    <source>
        <dbReference type="ARBA" id="ARBA00022679"/>
    </source>
</evidence>
<dbReference type="PROSITE" id="PS50011">
    <property type="entry name" value="PROTEIN_KINASE_DOM"/>
    <property type="match status" value="1"/>
</dbReference>
<evidence type="ECO:0000259" key="24">
    <source>
        <dbReference type="PROSITE" id="PS50011"/>
    </source>
</evidence>
<dbReference type="GO" id="GO:0004674">
    <property type="term" value="F:protein serine/threonine kinase activity"/>
    <property type="evidence" value="ECO:0007669"/>
    <property type="project" value="UniProtKB-KW"/>
</dbReference>
<evidence type="ECO:0000256" key="12">
    <source>
        <dbReference type="ARBA" id="ARBA00022741"/>
    </source>
</evidence>
<dbReference type="OMA" id="CTRTASM"/>
<dbReference type="InterPro" id="IPR011009">
    <property type="entry name" value="Kinase-like_dom_sf"/>
</dbReference>
<comment type="caution">
    <text evidence="25">The sequence shown here is derived from an EMBL/GenBank/DDBJ whole genome shotgun (WGS) entry which is preliminary data.</text>
</comment>
<dbReference type="Proteomes" id="UP000824469">
    <property type="component" value="Unassembled WGS sequence"/>
</dbReference>
<keyword evidence="16 22" id="KW-0472">Membrane</keyword>
<evidence type="ECO:0000256" key="15">
    <source>
        <dbReference type="ARBA" id="ARBA00022989"/>
    </source>
</evidence>
<evidence type="ECO:0000256" key="21">
    <source>
        <dbReference type="PROSITE-ProRule" id="PRU10141"/>
    </source>
</evidence>
<dbReference type="Gene3D" id="1.10.510.10">
    <property type="entry name" value="Transferase(Phosphotransferase) domain 1"/>
    <property type="match status" value="1"/>
</dbReference>
<dbReference type="Pfam" id="PF00069">
    <property type="entry name" value="Pkinase"/>
    <property type="match status" value="1"/>
</dbReference>
<keyword evidence="14 21" id="KW-0067">ATP-binding</keyword>
<dbReference type="SUPFAM" id="SSF56112">
    <property type="entry name" value="Protein kinase-like (PK-like)"/>
    <property type="match status" value="1"/>
</dbReference>
<evidence type="ECO:0000256" key="2">
    <source>
        <dbReference type="ARBA" id="ARBA00008684"/>
    </source>
</evidence>
<evidence type="ECO:0000256" key="23">
    <source>
        <dbReference type="SAM" id="SignalP"/>
    </source>
</evidence>
<dbReference type="PANTHER" id="PTHR48053">
    <property type="entry name" value="LEUCINE RICH REPEAT FAMILY PROTEIN, EXPRESSED"/>
    <property type="match status" value="1"/>
</dbReference>
<evidence type="ECO:0000256" key="13">
    <source>
        <dbReference type="ARBA" id="ARBA00022777"/>
    </source>
</evidence>
<dbReference type="FunFam" id="1.10.510.10:FF:000358">
    <property type="entry name" value="Putative leucine-rich repeat receptor-like serine/threonine-protein kinase"/>
    <property type="match status" value="1"/>
</dbReference>
<dbReference type="InterPro" id="IPR051716">
    <property type="entry name" value="Plant_RL_S/T_kinase"/>
</dbReference>
<evidence type="ECO:0000256" key="3">
    <source>
        <dbReference type="ARBA" id="ARBA00012513"/>
    </source>
</evidence>
<comment type="catalytic activity">
    <reaction evidence="19">
        <text>L-threonyl-[protein] + ATP = O-phospho-L-threonyl-[protein] + ADP + H(+)</text>
        <dbReference type="Rhea" id="RHEA:46608"/>
        <dbReference type="Rhea" id="RHEA-COMP:11060"/>
        <dbReference type="Rhea" id="RHEA-COMP:11605"/>
        <dbReference type="ChEBI" id="CHEBI:15378"/>
        <dbReference type="ChEBI" id="CHEBI:30013"/>
        <dbReference type="ChEBI" id="CHEBI:30616"/>
        <dbReference type="ChEBI" id="CHEBI:61977"/>
        <dbReference type="ChEBI" id="CHEBI:456216"/>
        <dbReference type="EC" id="2.7.11.1"/>
    </reaction>
</comment>
<name>A0AA38GV58_TAXCH</name>
<gene>
    <name evidence="25" type="ORF">KI387_001054</name>
</gene>
<dbReference type="FunFam" id="3.80.10.10:FF:000233">
    <property type="entry name" value="Leucine-rich repeat receptor-like protein kinase TDR"/>
    <property type="match status" value="1"/>
</dbReference>
<keyword evidence="15 22" id="KW-1133">Transmembrane helix</keyword>
<evidence type="ECO:0000256" key="19">
    <source>
        <dbReference type="ARBA" id="ARBA00047899"/>
    </source>
</evidence>
<comment type="catalytic activity">
    <reaction evidence="20">
        <text>L-seryl-[protein] + ATP = O-phospho-L-seryl-[protein] + ADP + H(+)</text>
        <dbReference type="Rhea" id="RHEA:17989"/>
        <dbReference type="Rhea" id="RHEA-COMP:9863"/>
        <dbReference type="Rhea" id="RHEA-COMP:11604"/>
        <dbReference type="ChEBI" id="CHEBI:15378"/>
        <dbReference type="ChEBI" id="CHEBI:29999"/>
        <dbReference type="ChEBI" id="CHEBI:30616"/>
        <dbReference type="ChEBI" id="CHEBI:83421"/>
        <dbReference type="ChEBI" id="CHEBI:456216"/>
        <dbReference type="EC" id="2.7.11.1"/>
    </reaction>
</comment>
<dbReference type="GO" id="GO:0005886">
    <property type="term" value="C:plasma membrane"/>
    <property type="evidence" value="ECO:0007669"/>
    <property type="project" value="UniProtKB-SubCell"/>
</dbReference>
<organism evidence="25 26">
    <name type="scientific">Taxus chinensis</name>
    <name type="common">Chinese yew</name>
    <name type="synonym">Taxus wallichiana var. chinensis</name>
    <dbReference type="NCBI Taxonomy" id="29808"/>
    <lineage>
        <taxon>Eukaryota</taxon>
        <taxon>Viridiplantae</taxon>
        <taxon>Streptophyta</taxon>
        <taxon>Embryophyta</taxon>
        <taxon>Tracheophyta</taxon>
        <taxon>Spermatophyta</taxon>
        <taxon>Pinopsida</taxon>
        <taxon>Pinidae</taxon>
        <taxon>Conifers II</taxon>
        <taxon>Cupressales</taxon>
        <taxon>Taxaceae</taxon>
        <taxon>Taxus</taxon>
    </lineage>
</organism>
<dbReference type="PROSITE" id="PS00107">
    <property type="entry name" value="PROTEIN_KINASE_ATP"/>
    <property type="match status" value="1"/>
</dbReference>
<feature type="signal peptide" evidence="23">
    <location>
        <begin position="1"/>
        <end position="22"/>
    </location>
</feature>
<feature type="non-terminal residue" evidence="25">
    <location>
        <position position="929"/>
    </location>
</feature>
<evidence type="ECO:0000256" key="10">
    <source>
        <dbReference type="ARBA" id="ARBA00022729"/>
    </source>
</evidence>
<dbReference type="EMBL" id="JAHRHJ020000001">
    <property type="protein sequence ID" value="KAH9328946.1"/>
    <property type="molecule type" value="Genomic_DNA"/>
</dbReference>
<dbReference type="PANTHER" id="PTHR48053:SF151">
    <property type="entry name" value="OS02G0216000 PROTEIN"/>
    <property type="match status" value="1"/>
</dbReference>
<keyword evidence="13" id="KW-0418">Kinase</keyword>
<keyword evidence="9 22" id="KW-0812">Transmembrane</keyword>
<keyword evidence="4" id="KW-1003">Cell membrane</keyword>
<feature type="domain" description="Protein kinase" evidence="24">
    <location>
        <begin position="670"/>
        <end position="929"/>
    </location>
</feature>
<dbReference type="InterPro" id="IPR003591">
    <property type="entry name" value="Leu-rich_rpt_typical-subtyp"/>
</dbReference>
<dbReference type="InterPro" id="IPR013210">
    <property type="entry name" value="LRR_N_plant-typ"/>
</dbReference>
<evidence type="ECO:0000256" key="7">
    <source>
        <dbReference type="ARBA" id="ARBA00022614"/>
    </source>
</evidence>
<dbReference type="InterPro" id="IPR017441">
    <property type="entry name" value="Protein_kinase_ATP_BS"/>
</dbReference>
<dbReference type="FunFam" id="3.80.10.10:FF:000299">
    <property type="entry name" value="Piriformospora indica-insensitive protein 2"/>
    <property type="match status" value="1"/>
</dbReference>
<keyword evidence="18" id="KW-0325">Glycoprotein</keyword>
<evidence type="ECO:0000256" key="17">
    <source>
        <dbReference type="ARBA" id="ARBA00023170"/>
    </source>
</evidence>
<dbReference type="InterPro" id="IPR032675">
    <property type="entry name" value="LRR_dom_sf"/>
</dbReference>
<comment type="similarity">
    <text evidence="2">Belongs to the protein kinase superfamily. Ser/Thr protein kinase family.</text>
</comment>
<evidence type="ECO:0000256" key="11">
    <source>
        <dbReference type="ARBA" id="ARBA00022737"/>
    </source>
</evidence>
<dbReference type="PRINTS" id="PR00019">
    <property type="entry name" value="LEURICHRPT"/>
</dbReference>
<sequence length="929" mass="102404">MKMVSFLILFLCALLLPLPAHSSPSYSSDQHALLSFKHSLSSANSLSDWSHNVSACNWTSVTCSHRRQRVVSLNLTGVSLTASSISPFLSNLSFLRILDLSDNSFHGHIPPQLGSLFRLRILQLSYNHLSGTIPSQLGLLPNLKKLLLGYNQLTGTIPSSLGNQSSLNLEQFGLGGNELKGTIPSSIGNLSSLNGLDFADNKLHGRIPVELGMLTQLNWLTLWRNQLTGHIPSSLSNCTLLQVLDLSKNQLSGTVPSEFGKLLHFQRLNLWGNHLVSGSSGLSILTTLTNCSYLEDINFAENYLTGILPSSVSQLSKVLSKLLLAKNKIEGKIPSGIGNLTRLTALDLQDNRFNGTIPSTLSQLPNLERLFMDQNNLCGTISENFGQAKRLGMLSLSENMLSEKIPESLGNLPQLRDLYLNHNQLSGEIPASLGRCITLEVVDLSYNKLTGSIPPEVAGLPNLQFYFDLSNNLLKGSLLAMSKMVMVQAIDVSFNQFSGEIPAELSSCINLQYLNLSWNSFDGPIPASLTHLKNLQVIDLSKNNLSSSIPMAFKDMKMLQHINFSSNRLTGEVPREGVFATIDESAIMGNIGLCGTWIHLQPCSHSKHEQFSVSKKVMIPLVIGISVFIMSILLLLYSYRKRHTSQKTLTLNVAPTIISYEELVEATGGFMETNLLGVGNFGSVYKGILKNGTNIAVKVLNLQDEIVHQSFVKECSVLKRVKHRNMIKIISTCSNLNFKALVLPFMSNGNLEKWLYPQGEEECRLNLNDRLRIAIEIAHGITYLHHHCFVQVIHCDLKPNNVLLGDDMTPYITDFGIAKLLFGNSMDSLTSTNALKGSIGYIAPEYGMGGSISAKGDVYSYGILLLELLIRRRPTNGMFVEGTNLQNWVGMKFPDKIIEVVDNNLLRDTNELERSMVLACLTQCMQVAL</sequence>
<evidence type="ECO:0000256" key="4">
    <source>
        <dbReference type="ARBA" id="ARBA00022475"/>
    </source>
</evidence>
<dbReference type="SUPFAM" id="SSF52047">
    <property type="entry name" value="RNI-like"/>
    <property type="match status" value="1"/>
</dbReference>
<feature type="binding site" evidence="21">
    <location>
        <position position="698"/>
    </location>
    <ligand>
        <name>ATP</name>
        <dbReference type="ChEBI" id="CHEBI:30616"/>
    </ligand>
</feature>
<dbReference type="GO" id="GO:0005524">
    <property type="term" value="F:ATP binding"/>
    <property type="evidence" value="ECO:0007669"/>
    <property type="project" value="UniProtKB-UniRule"/>
</dbReference>
<dbReference type="PROSITE" id="PS00108">
    <property type="entry name" value="PROTEIN_KINASE_ST"/>
    <property type="match status" value="1"/>
</dbReference>
<dbReference type="AlphaFoldDB" id="A0AA38GV58"/>
<dbReference type="Gene3D" id="3.80.10.10">
    <property type="entry name" value="Ribonuclease Inhibitor"/>
    <property type="match status" value="3"/>
</dbReference>
<keyword evidence="5" id="KW-0723">Serine/threonine-protein kinase</keyword>
<dbReference type="EC" id="2.7.11.1" evidence="3"/>
<dbReference type="InterPro" id="IPR001611">
    <property type="entry name" value="Leu-rich_rpt"/>
</dbReference>
<proteinExistence type="inferred from homology"/>
<protein>
    <recommendedName>
        <fullName evidence="3">non-specific serine/threonine protein kinase</fullName>
        <ecNumber evidence="3">2.7.11.1</ecNumber>
    </recommendedName>
</protein>
<keyword evidence="17" id="KW-0675">Receptor</keyword>
<dbReference type="SMART" id="SM00220">
    <property type="entry name" value="S_TKc"/>
    <property type="match status" value="1"/>
</dbReference>
<dbReference type="FunFam" id="3.30.200.20:FF:000661">
    <property type="entry name" value="Serine-threonine protein kinase plant-type"/>
    <property type="match status" value="1"/>
</dbReference>
<feature type="transmembrane region" description="Helical" evidence="22">
    <location>
        <begin position="617"/>
        <end position="637"/>
    </location>
</feature>
<evidence type="ECO:0000313" key="26">
    <source>
        <dbReference type="Proteomes" id="UP000824469"/>
    </source>
</evidence>
<evidence type="ECO:0000256" key="6">
    <source>
        <dbReference type="ARBA" id="ARBA00022553"/>
    </source>
</evidence>
<dbReference type="InterPro" id="IPR008271">
    <property type="entry name" value="Ser/Thr_kinase_AS"/>
</dbReference>
<comment type="subcellular location">
    <subcellularLocation>
        <location evidence="1">Cell membrane</location>
        <topology evidence="1">Single-pass membrane protein</topology>
    </subcellularLocation>
</comment>